<gene>
    <name evidence="3" type="ORF">ATNIH1004_009208</name>
</gene>
<dbReference type="InterPro" id="IPR000182">
    <property type="entry name" value="GNAT_dom"/>
</dbReference>
<dbReference type="PROSITE" id="PS51186">
    <property type="entry name" value="GNAT"/>
    <property type="match status" value="1"/>
</dbReference>
<dbReference type="GO" id="GO:0016747">
    <property type="term" value="F:acyltransferase activity, transferring groups other than amino-acyl groups"/>
    <property type="evidence" value="ECO:0007669"/>
    <property type="project" value="InterPro"/>
</dbReference>
<evidence type="ECO:0000256" key="1">
    <source>
        <dbReference type="SAM" id="MobiDB-lite"/>
    </source>
</evidence>
<dbReference type="AlphaFoldDB" id="A0A5M9MR08"/>
<dbReference type="InterPro" id="IPR052523">
    <property type="entry name" value="Trichothecene_AcTrans"/>
</dbReference>
<organism evidence="3 4">
    <name type="scientific">Aspergillus tanneri</name>
    <dbReference type="NCBI Taxonomy" id="1220188"/>
    <lineage>
        <taxon>Eukaryota</taxon>
        <taxon>Fungi</taxon>
        <taxon>Dikarya</taxon>
        <taxon>Ascomycota</taxon>
        <taxon>Pezizomycotina</taxon>
        <taxon>Eurotiomycetes</taxon>
        <taxon>Eurotiomycetidae</taxon>
        <taxon>Eurotiales</taxon>
        <taxon>Aspergillaceae</taxon>
        <taxon>Aspergillus</taxon>
        <taxon>Aspergillus subgen. Circumdati</taxon>
    </lineage>
</organism>
<evidence type="ECO:0000259" key="2">
    <source>
        <dbReference type="PROSITE" id="PS51186"/>
    </source>
</evidence>
<feature type="region of interest" description="Disordered" evidence="1">
    <location>
        <begin position="24"/>
        <end position="46"/>
    </location>
</feature>
<dbReference type="Gene3D" id="3.40.630.30">
    <property type="match status" value="1"/>
</dbReference>
<dbReference type="CDD" id="cd04301">
    <property type="entry name" value="NAT_SF"/>
    <property type="match status" value="1"/>
</dbReference>
<evidence type="ECO:0000313" key="3">
    <source>
        <dbReference type="EMBL" id="KAA8644997.1"/>
    </source>
</evidence>
<protein>
    <recommendedName>
        <fullName evidence="2">N-acetyltransferase domain-containing protein</fullName>
    </recommendedName>
</protein>
<dbReference type="Proteomes" id="UP000324241">
    <property type="component" value="Unassembled WGS sequence"/>
</dbReference>
<proteinExistence type="predicted"/>
<reference evidence="3 4" key="1">
    <citation type="submission" date="2019-08" db="EMBL/GenBank/DDBJ databases">
        <title>The genome sequence of a newly discovered highly antifungal drug resistant Aspergillus species, Aspergillus tanneri NIH 1004.</title>
        <authorList>
            <person name="Mounaud S."/>
            <person name="Singh I."/>
            <person name="Joardar V."/>
            <person name="Pakala S."/>
            <person name="Pakala S."/>
            <person name="Venepally P."/>
            <person name="Chung J.K."/>
            <person name="Losada L."/>
            <person name="Nierman W.C."/>
        </authorList>
    </citation>
    <scope>NUCLEOTIDE SEQUENCE [LARGE SCALE GENOMIC DNA]</scope>
    <source>
        <strain evidence="3 4">NIH1004</strain>
    </source>
</reference>
<dbReference type="SUPFAM" id="SSF55729">
    <property type="entry name" value="Acyl-CoA N-acyltransferases (Nat)"/>
    <property type="match status" value="1"/>
</dbReference>
<feature type="compositionally biased region" description="Basic and acidic residues" evidence="1">
    <location>
        <begin position="29"/>
        <end position="43"/>
    </location>
</feature>
<accession>A0A5M9MR08</accession>
<dbReference type="GeneID" id="54331910"/>
<evidence type="ECO:0000313" key="4">
    <source>
        <dbReference type="Proteomes" id="UP000324241"/>
    </source>
</evidence>
<dbReference type="EMBL" id="QUQM01000006">
    <property type="protein sequence ID" value="KAA8644997.1"/>
    <property type="molecule type" value="Genomic_DNA"/>
</dbReference>
<sequence length="154" mass="17142">MSSLKAVDGETGEILGYIVFTRRQPTPQKTKESDGAEEPKGPDGVDTDVLMEVTQAINIITKDVKAIERYELVYMCVKQSSRRRGIGSALVQRCFERAKSEGLPVAVCAEPAAYEFYVNSGFKETKYADTDLARFAPAYSGYGMFRLTGMIWYP</sequence>
<feature type="domain" description="N-acetyltransferase" evidence="2">
    <location>
        <begin position="1"/>
        <end position="149"/>
    </location>
</feature>
<comment type="caution">
    <text evidence="3">The sequence shown here is derived from an EMBL/GenBank/DDBJ whole genome shotgun (WGS) entry which is preliminary data.</text>
</comment>
<dbReference type="OrthoDB" id="410198at2759"/>
<dbReference type="RefSeq" id="XP_033424358.1">
    <property type="nucleotide sequence ID" value="XM_033573806.1"/>
</dbReference>
<dbReference type="PANTHER" id="PTHR42791:SF4">
    <property type="entry name" value="ACETYLTRANSFERASE, GNAT FAMILY FAMILY (AFU_ORTHOLOGUE AFUA_4G09540)-RELATED"/>
    <property type="match status" value="1"/>
</dbReference>
<dbReference type="Pfam" id="PF13508">
    <property type="entry name" value="Acetyltransf_7"/>
    <property type="match status" value="1"/>
</dbReference>
<dbReference type="PANTHER" id="PTHR42791">
    <property type="entry name" value="GNAT FAMILY ACETYLTRANSFERASE"/>
    <property type="match status" value="1"/>
</dbReference>
<dbReference type="InterPro" id="IPR016181">
    <property type="entry name" value="Acyl_CoA_acyltransferase"/>
</dbReference>
<name>A0A5M9MR08_9EURO</name>